<sequence length="137" mass="16547">MNNHLLENVAGSVWLVNEILKALETSANEVLQIQKTPAEERVQKQHQQVWHLNTEVYKKENKLKNEESKQMMHWSYFLKFNKKKIFNIIKSIQIQKMVETDKNENPNIKMHCCNDSEKLLTYFVKHFIKDRFFDVFY</sequence>
<dbReference type="InParanoid" id="C4JSC2"/>
<proteinExistence type="predicted"/>
<evidence type="ECO:0000313" key="2">
    <source>
        <dbReference type="Proteomes" id="UP000002058"/>
    </source>
</evidence>
<dbReference type="EMBL" id="CH476617">
    <property type="protein sequence ID" value="EEP80519.1"/>
    <property type="molecule type" value="Genomic_DNA"/>
</dbReference>
<dbReference type="KEGG" id="ure:UREG_05361"/>
<reference evidence="2" key="1">
    <citation type="journal article" date="2009" name="Genome Res.">
        <title>Comparative genomic analyses of the human fungal pathogens Coccidioides and their relatives.</title>
        <authorList>
            <person name="Sharpton T.J."/>
            <person name="Stajich J.E."/>
            <person name="Rounsley S.D."/>
            <person name="Gardner M.J."/>
            <person name="Wortman J.R."/>
            <person name="Jordar V.S."/>
            <person name="Maiti R."/>
            <person name="Kodira C.D."/>
            <person name="Neafsey D.E."/>
            <person name="Zeng Q."/>
            <person name="Hung C.-Y."/>
            <person name="McMahan C."/>
            <person name="Muszewska A."/>
            <person name="Grynberg M."/>
            <person name="Mandel M.A."/>
            <person name="Kellner E.M."/>
            <person name="Barker B.M."/>
            <person name="Galgiani J.N."/>
            <person name="Orbach M.J."/>
            <person name="Kirkland T.N."/>
            <person name="Cole G.T."/>
            <person name="Henn M.R."/>
            <person name="Birren B.W."/>
            <person name="Taylor J.W."/>
        </authorList>
    </citation>
    <scope>NUCLEOTIDE SEQUENCE [LARGE SCALE GENOMIC DNA]</scope>
    <source>
        <strain evidence="2">UAMH 1704</strain>
    </source>
</reference>
<dbReference type="RefSeq" id="XP_002584672.1">
    <property type="nucleotide sequence ID" value="XM_002584626.1"/>
</dbReference>
<gene>
    <name evidence="1" type="ORF">UREG_05361</name>
</gene>
<organism evidence="1 2">
    <name type="scientific">Uncinocarpus reesii (strain UAMH 1704)</name>
    <dbReference type="NCBI Taxonomy" id="336963"/>
    <lineage>
        <taxon>Eukaryota</taxon>
        <taxon>Fungi</taxon>
        <taxon>Dikarya</taxon>
        <taxon>Ascomycota</taxon>
        <taxon>Pezizomycotina</taxon>
        <taxon>Eurotiomycetes</taxon>
        <taxon>Eurotiomycetidae</taxon>
        <taxon>Onygenales</taxon>
        <taxon>Onygenaceae</taxon>
        <taxon>Uncinocarpus</taxon>
    </lineage>
</organism>
<keyword evidence="2" id="KW-1185">Reference proteome</keyword>
<dbReference type="GeneID" id="8440542"/>
<dbReference type="VEuPathDB" id="FungiDB:UREG_05361"/>
<dbReference type="AlphaFoldDB" id="C4JSC2"/>
<evidence type="ECO:0000313" key="1">
    <source>
        <dbReference type="EMBL" id="EEP80519.1"/>
    </source>
</evidence>
<name>C4JSC2_UNCRE</name>
<dbReference type="Proteomes" id="UP000002058">
    <property type="component" value="Unassembled WGS sequence"/>
</dbReference>
<dbReference type="HOGENOM" id="CLU_1866636_0_0_1"/>
<accession>C4JSC2</accession>
<protein>
    <submittedName>
        <fullName evidence="1">Uncharacterized protein</fullName>
    </submittedName>
</protein>